<keyword evidence="1" id="KW-0347">Helicase</keyword>
<dbReference type="InterPro" id="IPR025476">
    <property type="entry name" value="Helitron_helicase-like"/>
</dbReference>
<dbReference type="GO" id="GO:0000723">
    <property type="term" value="P:telomere maintenance"/>
    <property type="evidence" value="ECO:0007669"/>
    <property type="project" value="InterPro"/>
</dbReference>
<dbReference type="PANTHER" id="PTHR10492:SF96">
    <property type="entry name" value="ATP-DEPENDENT DNA HELICASE"/>
    <property type="match status" value="1"/>
</dbReference>
<feature type="domain" description="Helitron helicase-like" evidence="4">
    <location>
        <begin position="271"/>
        <end position="448"/>
    </location>
</feature>
<feature type="region of interest" description="Disordered" evidence="2">
    <location>
        <begin position="1719"/>
        <end position="1779"/>
    </location>
</feature>
<feature type="domain" description="DNA helicase Pif1-like 2B" evidence="5">
    <location>
        <begin position="1233"/>
        <end position="1279"/>
    </location>
</feature>
<dbReference type="CDD" id="cd18809">
    <property type="entry name" value="SF1_C_RecD"/>
    <property type="match status" value="1"/>
</dbReference>
<evidence type="ECO:0000259" key="4">
    <source>
        <dbReference type="Pfam" id="PF14214"/>
    </source>
</evidence>
<feature type="domain" description="DNA helicase Pif1-like DEAD-box helicase" evidence="3">
    <location>
        <begin position="914"/>
        <end position="1131"/>
    </location>
</feature>
<dbReference type="InterPro" id="IPR010285">
    <property type="entry name" value="DNA_helicase_pif1-like_DEAD"/>
</dbReference>
<dbReference type="InterPro" id="IPR012340">
    <property type="entry name" value="NA-bd_OB-fold"/>
</dbReference>
<dbReference type="PANTHER" id="PTHR10492">
    <property type="match status" value="1"/>
</dbReference>
<dbReference type="Gene3D" id="3.40.50.300">
    <property type="entry name" value="P-loop containing nucleotide triphosphate hydrolases"/>
    <property type="match status" value="2"/>
</dbReference>
<evidence type="ECO:0000313" key="6">
    <source>
        <dbReference type="EMBL" id="KAJ0187045.1"/>
    </source>
</evidence>
<keyword evidence="1" id="KW-0234">DNA repair</keyword>
<dbReference type="GO" id="GO:0006310">
    <property type="term" value="P:DNA recombination"/>
    <property type="evidence" value="ECO:0007669"/>
    <property type="project" value="UniProtKB-KW"/>
</dbReference>
<feature type="compositionally biased region" description="Polar residues" evidence="2">
    <location>
        <begin position="1736"/>
        <end position="1751"/>
    </location>
</feature>
<comment type="cofactor">
    <cofactor evidence="1">
        <name>Mg(2+)</name>
        <dbReference type="ChEBI" id="CHEBI:18420"/>
    </cofactor>
</comment>
<proteinExistence type="inferred from homology"/>
<evidence type="ECO:0000259" key="3">
    <source>
        <dbReference type="Pfam" id="PF05970"/>
    </source>
</evidence>
<keyword evidence="1" id="KW-0378">Hydrolase</keyword>
<feature type="compositionally biased region" description="Basic and acidic residues" evidence="2">
    <location>
        <begin position="1758"/>
        <end position="1767"/>
    </location>
</feature>
<dbReference type="InterPro" id="IPR027417">
    <property type="entry name" value="P-loop_NTPase"/>
</dbReference>
<keyword evidence="1" id="KW-0233">DNA recombination</keyword>
<reference evidence="6 7" key="1">
    <citation type="journal article" date="2017" name="Nat. Commun.">
        <title>Genome assembly with in vitro proximity ligation data and whole-genome triplication in lettuce.</title>
        <authorList>
            <person name="Reyes-Chin-Wo S."/>
            <person name="Wang Z."/>
            <person name="Yang X."/>
            <person name="Kozik A."/>
            <person name="Arikit S."/>
            <person name="Song C."/>
            <person name="Xia L."/>
            <person name="Froenicke L."/>
            <person name="Lavelle D.O."/>
            <person name="Truco M.J."/>
            <person name="Xia R."/>
            <person name="Zhu S."/>
            <person name="Xu C."/>
            <person name="Xu H."/>
            <person name="Xu X."/>
            <person name="Cox K."/>
            <person name="Korf I."/>
            <person name="Meyers B.C."/>
            <person name="Michelmore R.W."/>
        </authorList>
    </citation>
    <scope>NUCLEOTIDE SEQUENCE [LARGE SCALE GENOMIC DNA]</scope>
    <source>
        <strain evidence="7">cv. Salinas</strain>
        <tissue evidence="6">Seedlings</tissue>
    </source>
</reference>
<dbReference type="SUPFAM" id="SSF50249">
    <property type="entry name" value="Nucleic acid-binding proteins"/>
    <property type="match status" value="1"/>
</dbReference>
<dbReference type="Pfam" id="PF05970">
    <property type="entry name" value="PIF1"/>
    <property type="match status" value="1"/>
</dbReference>
<comment type="catalytic activity">
    <reaction evidence="1">
        <text>ATP + H2O = ADP + phosphate + H(+)</text>
        <dbReference type="Rhea" id="RHEA:13065"/>
        <dbReference type="ChEBI" id="CHEBI:15377"/>
        <dbReference type="ChEBI" id="CHEBI:15378"/>
        <dbReference type="ChEBI" id="CHEBI:30616"/>
        <dbReference type="ChEBI" id="CHEBI:43474"/>
        <dbReference type="ChEBI" id="CHEBI:456216"/>
        <dbReference type="EC" id="5.6.2.3"/>
    </reaction>
</comment>
<protein>
    <recommendedName>
        <fullName evidence="1">ATP-dependent DNA helicase</fullName>
        <ecNumber evidence="1">5.6.2.3</ecNumber>
    </recommendedName>
</protein>
<dbReference type="Gene3D" id="2.40.50.140">
    <property type="entry name" value="Nucleic acid-binding proteins"/>
    <property type="match status" value="1"/>
</dbReference>
<dbReference type="Pfam" id="PF21530">
    <property type="entry name" value="Pif1_2B_dom"/>
    <property type="match status" value="1"/>
</dbReference>
<dbReference type="EC" id="5.6.2.3" evidence="1"/>
<organism evidence="6 7">
    <name type="scientific">Lactuca sativa</name>
    <name type="common">Garden lettuce</name>
    <dbReference type="NCBI Taxonomy" id="4236"/>
    <lineage>
        <taxon>Eukaryota</taxon>
        <taxon>Viridiplantae</taxon>
        <taxon>Streptophyta</taxon>
        <taxon>Embryophyta</taxon>
        <taxon>Tracheophyta</taxon>
        <taxon>Spermatophyta</taxon>
        <taxon>Magnoliopsida</taxon>
        <taxon>eudicotyledons</taxon>
        <taxon>Gunneridae</taxon>
        <taxon>Pentapetalae</taxon>
        <taxon>asterids</taxon>
        <taxon>campanulids</taxon>
        <taxon>Asterales</taxon>
        <taxon>Asteraceae</taxon>
        <taxon>Cichorioideae</taxon>
        <taxon>Cichorieae</taxon>
        <taxon>Lactucinae</taxon>
        <taxon>Lactuca</taxon>
    </lineage>
</organism>
<evidence type="ECO:0000259" key="5">
    <source>
        <dbReference type="Pfam" id="PF21530"/>
    </source>
</evidence>
<dbReference type="SUPFAM" id="SSF52540">
    <property type="entry name" value="P-loop containing nucleoside triphosphate hydrolases"/>
    <property type="match status" value="2"/>
</dbReference>
<keyword evidence="1" id="KW-0227">DNA damage</keyword>
<dbReference type="GO" id="GO:0043139">
    <property type="term" value="F:5'-3' DNA helicase activity"/>
    <property type="evidence" value="ECO:0007669"/>
    <property type="project" value="UniProtKB-EC"/>
</dbReference>
<dbReference type="GO" id="GO:0005524">
    <property type="term" value="F:ATP binding"/>
    <property type="evidence" value="ECO:0007669"/>
    <property type="project" value="UniProtKB-KW"/>
</dbReference>
<dbReference type="Proteomes" id="UP000235145">
    <property type="component" value="Unassembled WGS sequence"/>
</dbReference>
<dbReference type="InterPro" id="IPR049163">
    <property type="entry name" value="Pif1-like_2B_dom"/>
</dbReference>
<dbReference type="GO" id="GO:0006281">
    <property type="term" value="P:DNA repair"/>
    <property type="evidence" value="ECO:0007669"/>
    <property type="project" value="UniProtKB-KW"/>
</dbReference>
<evidence type="ECO:0000256" key="1">
    <source>
        <dbReference type="RuleBase" id="RU363044"/>
    </source>
</evidence>
<dbReference type="EMBL" id="NBSK02000009">
    <property type="protein sequence ID" value="KAJ0187045.1"/>
    <property type="molecule type" value="Genomic_DNA"/>
</dbReference>
<dbReference type="GO" id="GO:0016787">
    <property type="term" value="F:hydrolase activity"/>
    <property type="evidence" value="ECO:0007669"/>
    <property type="project" value="UniProtKB-KW"/>
</dbReference>
<sequence length="1779" mass="202348">MACRPERPASSHLLLSSSVSSSSPVRKRRRLSTFLSLTYDDCGDCSLICQFCGALFWYAERVLATSTVNQPCYNHCCKSGAVILPFPVTPPHVLTSLYNVPTFRQNIRAYNSMFAMMSFGGQVDENINKGLGPYVFKVSGQNEVSNRLSSFDDPSKSPLDEKIVTMLMNMLTVHNEYVRTFKTARDLAAEKELECYTVCLFNEVPDRRYGPPTGGTLGCIVLGDECVTNKYDIVVHSKSGKPQRVSKLHPSYMALQYPLLYSYGENGYQIHARYSVYSLLLNACRLFQQYLVDAYTCIEQGRLDYFQNNQEQMRSEYITGIYDALSRGDVEGRHIGKRVLLPPSFVGGPHYMYSHYQDALSICREYGNPQYFITFTCNVNWPEIRRYMIAHNQMDVHSRADIICRVFYIKVKAFIKFLKEDNTFGDVMAHLYTIEFQKRGLPHCHTLLWVSDSDKLREPRDIDRFITAEIPDPIYEPLLYQTITSCMIHGPCGLLNLKSPCMKDGKCSKHYPKSFSDSTVFDKQGYAHYKRNCLTRHTLQSGIQIDNGYVVPYNKRLCSRFNAHINVEYYGWNMMIKYLFKYVSKGMEREKFIIQKDVFTDNTSTSSEAVIVDEIKSFLDGRYICPHEAAWRILNFPIHERNPPVTILPVHLANMQTVYFREDSHIRDIVEKPSFGNSLLLGWFESNKWDKNGLDLTYVTYPSKYVWEKRMKRWKRRHLETSHAIGRLVFVHPSAGELFYLRMLLCYQKGCKSYEDVRTVSNRLHPNFRSACEALGLIGEDKEWLAAFTQASEWATSAQLRSLFCHLLIFCEVSNPMSLWEAGWCKMSDDILYNLKKNNSNTELHVTDNHLQQLTLLELEKLLRSCTPSKSVTDFHLPPPSEEVQLVFENRLILEETSYNREELYKQHQLMVSQLNSDQLQIYNFVVSANNTRKQILLFVYGHGGTGKTFLWTTILSYFRSLGKIALAVAASGIASLLLPSGRTAHSRFNIPIDLSERSTCDIKKKSLLATLLEQTTILIWDEASMSDKRCFECLDRSLRDILECDSKLFGGMSILLGGDFRQTLPISPKSSRSQIVSLTLPNSYLWQCFTVYKLNHNMRLLGGNSHFTSDFSISTFASWLLKVGDGELGHSDVTDTANTKSIDIPSSLIIPPGEAALQSLICFVYGNDILTEPSLTALSERAIICPKNKTTHHINDFILNISPGSATTYKSVDSIESNGNQTLQFESFYPPEYLNELNFSGMPPHILLLKVNTPIMLVRNLNQREGLCNGTRLMVSHLLPLLIEATIITGISIGKRVYLPRIKFIYKSSDLPFTFIRKQYPIKVCYAMTINKSQGQSLKKIGIYLPEPVFAHGQLYVALSRATSPDSIRILIESHANTPQNRTKNIVFKDLLRRIDTTENMSETFTTISELQYGSPGTKLEVRILRTWKPQQRTYETWYLAVDKYGDAIQILGQRKDQGYVESVLKVSKCYTLSKYGCAEPDSFQKWIDNEIYIAVGTASSITSLSDTSTIPQNWFHFISKQQIPDFVDQSPDFVGIFVRFRDCLKKNKDPFLLLILRNDSGQEIAISLWRECTDVSDKFDRAAIENTVGPTVIAVTNVKIAPVVGSLMLGTTSASYVYINPPIAETTTLLNRYKLSAAITDPTHSMNVTLLDNTVQKQTATTSDKLINENEPDNRKTIPSIINEKKGVTKKMAIQMMKTSTTNNIRFIVTDVEGNNIHKSAIPTTPPPTIGLPSKTTDNHPTSSSNPPQSKVRRNLTYEHPDQKETPPSAKHPRHPH</sequence>
<name>A0A9R1WQP5_LACSA</name>
<evidence type="ECO:0000313" key="7">
    <source>
        <dbReference type="Proteomes" id="UP000235145"/>
    </source>
</evidence>
<dbReference type="FunFam" id="3.40.50.300:FF:002884">
    <property type="entry name" value="ATP-dependent DNA helicase"/>
    <property type="match status" value="1"/>
</dbReference>
<comment type="caution">
    <text evidence="6">The sequence shown here is derived from an EMBL/GenBank/DDBJ whole genome shotgun (WGS) entry which is preliminary data.</text>
</comment>
<keyword evidence="7" id="KW-1185">Reference proteome</keyword>
<keyword evidence="1" id="KW-0547">Nucleotide-binding</keyword>
<evidence type="ECO:0000256" key="2">
    <source>
        <dbReference type="SAM" id="MobiDB-lite"/>
    </source>
</evidence>
<gene>
    <name evidence="6" type="ORF">LSAT_V11C900479950</name>
</gene>
<accession>A0A9R1WQP5</accession>
<comment type="similarity">
    <text evidence="1">Belongs to the helicase family.</text>
</comment>
<keyword evidence="1" id="KW-0067">ATP-binding</keyword>
<dbReference type="Pfam" id="PF14214">
    <property type="entry name" value="Helitron_like_N"/>
    <property type="match status" value="1"/>
</dbReference>